<dbReference type="EMBL" id="LK052941">
    <property type="protein sequence ID" value="CDR41985.1"/>
    <property type="molecule type" value="Genomic_DNA"/>
</dbReference>
<sequence length="1126" mass="122459">MSGPVRPEGSLSTAELRRQYSLGVYAVPLDDRTVFIDFEDPRVRQFVRDHDILPQRKVHPENVKRLSESLEPGSLDNSIRTPGTIAFFPLALWDYDRARQDEIRAARRAFVAKYVAREDDPPQYAEGDTAVNVPPMDHRRPARLSVLDTIPLDELETLGLYLCDGNHRAAVMTQHKQVHDAKVVAGEAEPAGPLDYALAFELFAEDVFFNAALFFTISLELNQIHARTSILADRSVTATLIMTRFARVRDASASTEGFTVVSNDYGSLVTARYRFQVLQEAVNTHPSIAFMLDSLGKTQLYNLNGYGGNGVGPGIIFLLLGLRDTARFFSVIDPAGDLVAGRPLLENLARRYGRCLPNPLFYADEVGDDGTITWQGVRAVGAAAGDLAKGLLKIPARAFKNDKTPVREAINAFASRIQSIDAEDGATVRWEERAVKVRSAVVEQFFDLHTLATLDASETVDDSTLDSPSPSTTVDRKPQINGKGARAAAQKYEITTLYRHVHAFSTAWLLPLAHALSALVPLAWSHSSRSPLAPPRLSWHDPFLILLALHPDARSRLEKDPFGPIGGFRIKFERIPVEPFGENAQEAAALIELAEYVWRHRQALMSEYQAATAAASRLSDVQRDKLASDSAPVDSLRALPSSTISFLLPFLIPTPFADLGAPVRLSLVAFYPSHRALFLQIAELLSLPDLTRAVESIVDDLVIHPETGLSPADLRIKAEKEALAVADAQNAAAARDRRDDEAARHEPGEVDVDAADGGDDDVPAPEESGTGADEDRSAGEEDRGALEGMDDALDGSVADEEDLPAAPKRKKLAAARARVEDDEEEDANEGADADERDPPTPIVDKPLVVKAAAGDALKRKGPPDNDHDPSAKRPKQDAESAMRKIFRHLLVYFGATVQATLSEEEGFVYTVTELKAGTNGRILLADRVGQPVFLEEIKRKGKLSWIVGYRTAQAAAPLRKFAAATLTRANRTLSFSKTKPPALLRPSDYAFSGRLFLSLAAVSDPSFKPHAHPSPAIRNALDMACTARNYNKLLTAIIGTGDAAEERRLALVNDTVLQPADEGLRTLAAVEASLAEAWGKWIALMDVFDGFTDAGAAAEAGRVAGDAEDEAGAANEDEELLKLVGM</sequence>
<gene>
    <name evidence="2" type="ORF">RHTO0S_06e08504g</name>
</gene>
<feature type="compositionally biased region" description="Basic and acidic residues" evidence="1">
    <location>
        <begin position="773"/>
        <end position="785"/>
    </location>
</feature>
<feature type="compositionally biased region" description="Acidic residues" evidence="1">
    <location>
        <begin position="788"/>
        <end position="803"/>
    </location>
</feature>
<organism evidence="2">
    <name type="scientific">Rhodotorula toruloides</name>
    <name type="common">Yeast</name>
    <name type="synonym">Rhodosporidium toruloides</name>
    <dbReference type="NCBI Taxonomy" id="5286"/>
    <lineage>
        <taxon>Eukaryota</taxon>
        <taxon>Fungi</taxon>
        <taxon>Dikarya</taxon>
        <taxon>Basidiomycota</taxon>
        <taxon>Pucciniomycotina</taxon>
        <taxon>Microbotryomycetes</taxon>
        <taxon>Sporidiobolales</taxon>
        <taxon>Sporidiobolaceae</taxon>
        <taxon>Rhodotorula</taxon>
    </lineage>
</organism>
<name>A0A061AWI5_RHOTO</name>
<feature type="compositionally biased region" description="Basic and acidic residues" evidence="1">
    <location>
        <begin position="856"/>
        <end position="879"/>
    </location>
</feature>
<dbReference type="AlphaFoldDB" id="A0A061AWI5"/>
<protein>
    <submittedName>
        <fullName evidence="2">RHTO0S06e08504g1_1</fullName>
    </submittedName>
</protein>
<feature type="compositionally biased region" description="Basic and acidic residues" evidence="1">
    <location>
        <begin position="734"/>
        <end position="748"/>
    </location>
</feature>
<proteinExistence type="predicted"/>
<feature type="compositionally biased region" description="Acidic residues" evidence="1">
    <location>
        <begin position="820"/>
        <end position="835"/>
    </location>
</feature>
<reference evidence="2" key="1">
    <citation type="journal article" date="2014" name="Genome Announc.">
        <title>Draft genome sequence of Rhodosporidium toruloides CECT1137, an oleaginous yeast of biotechnological interest.</title>
        <authorList>
            <person name="Morin N."/>
            <person name="Calcas X."/>
            <person name="Devillers H."/>
            <person name="Durrens P."/>
            <person name="Sherman D.J."/>
            <person name="Nicaud J.-M."/>
            <person name="Neuveglise C."/>
        </authorList>
    </citation>
    <scope>NUCLEOTIDE SEQUENCE</scope>
    <source>
        <strain evidence="2">CECT1137</strain>
    </source>
</reference>
<feature type="compositionally biased region" description="Acidic residues" evidence="1">
    <location>
        <begin position="749"/>
        <end position="764"/>
    </location>
</feature>
<feature type="region of interest" description="Disordered" evidence="1">
    <location>
        <begin position="459"/>
        <end position="479"/>
    </location>
</feature>
<evidence type="ECO:0000256" key="1">
    <source>
        <dbReference type="SAM" id="MobiDB-lite"/>
    </source>
</evidence>
<feature type="region of interest" description="Disordered" evidence="1">
    <location>
        <begin position="729"/>
        <end position="879"/>
    </location>
</feature>
<accession>A0A061AWI5</accession>
<evidence type="ECO:0000313" key="2">
    <source>
        <dbReference type="EMBL" id="CDR41985.1"/>
    </source>
</evidence>